<keyword evidence="2" id="KW-0175">Coiled coil</keyword>
<feature type="coiled-coil region" evidence="2">
    <location>
        <begin position="218"/>
        <end position="252"/>
    </location>
</feature>
<comment type="similarity">
    <text evidence="1">Belongs to the plasmid mobilization pre family.</text>
</comment>
<reference evidence="4 5" key="1">
    <citation type="submission" date="2017-04" db="EMBL/GenBank/DDBJ databases">
        <authorList>
            <person name="Criscuolo A."/>
        </authorList>
    </citation>
    <scope>NUCLEOTIDE SEQUENCE [LARGE SCALE GENOMIC DNA]</scope>
    <source>
        <strain evidence="4">16-00174</strain>
    </source>
</reference>
<evidence type="ECO:0000256" key="3">
    <source>
        <dbReference type="SAM" id="MobiDB-lite"/>
    </source>
</evidence>
<gene>
    <name evidence="4" type="ORF">BACERE00174_00005</name>
</gene>
<dbReference type="CDD" id="cd17242">
    <property type="entry name" value="MobM_relaxase"/>
    <property type="match status" value="1"/>
</dbReference>
<accession>A0A7D8D703</accession>
<dbReference type="Proteomes" id="UP000194422">
    <property type="component" value="Unassembled WGS sequence"/>
</dbReference>
<evidence type="ECO:0000256" key="1">
    <source>
        <dbReference type="ARBA" id="ARBA00010657"/>
    </source>
</evidence>
<dbReference type="InterPro" id="IPR001668">
    <property type="entry name" value="Mob_Pre"/>
</dbReference>
<organism evidence="4 5">
    <name type="scientific">Bacillus paranthracis</name>
    <dbReference type="NCBI Taxonomy" id="2026186"/>
    <lineage>
        <taxon>Bacteria</taxon>
        <taxon>Bacillati</taxon>
        <taxon>Bacillota</taxon>
        <taxon>Bacilli</taxon>
        <taxon>Bacillales</taxon>
        <taxon>Bacillaceae</taxon>
        <taxon>Bacillus</taxon>
        <taxon>Bacillus cereus group</taxon>
    </lineage>
</organism>
<dbReference type="AlphaFoldDB" id="A0A7D8D703"/>
<evidence type="ECO:0000313" key="5">
    <source>
        <dbReference type="Proteomes" id="UP000194422"/>
    </source>
</evidence>
<dbReference type="GO" id="GO:0003677">
    <property type="term" value="F:DNA binding"/>
    <property type="evidence" value="ECO:0007669"/>
    <property type="project" value="InterPro"/>
</dbReference>
<dbReference type="EMBL" id="FWYW01000003">
    <property type="protein sequence ID" value="SMD58701.1"/>
    <property type="molecule type" value="Genomic_DNA"/>
</dbReference>
<feature type="compositionally biased region" description="Basic and acidic residues" evidence="3">
    <location>
        <begin position="23"/>
        <end position="38"/>
    </location>
</feature>
<protein>
    <submittedName>
        <fullName evidence="4">Plasmid recombination enzyme</fullName>
    </submittedName>
</protein>
<sequence length="257" mass="30600">MSMSVSLKKATNKTNIKHNNRTMSEKEKERNSHIDYSKSDDNKYLVQKDLKELYQEEFGEVLENYNAKQKRNDRKIDDYYKHIQFGKKTALQQEMIIQVGDLNNFISNADYEKANEILLEWFKDFEKRNPNLKVYNAVIHNDEASPHMHLNFVPVASGYKRGLEKQVSFDRAITQQDPTLDKTRPFDDWREKEVKILEKMLKKRGIERKLVGSNNYKDVNEYKEKKDLEKEILSLENQLFEKKNELLEMNERLPGEN</sequence>
<proteinExistence type="inferred from homology"/>
<evidence type="ECO:0000256" key="2">
    <source>
        <dbReference type="SAM" id="Coils"/>
    </source>
</evidence>
<feature type="region of interest" description="Disordered" evidence="3">
    <location>
        <begin position="1"/>
        <end position="38"/>
    </location>
</feature>
<name>A0A7D8D703_9BACI</name>
<comment type="caution">
    <text evidence="4">The sequence shown here is derived from an EMBL/GenBank/DDBJ whole genome shotgun (WGS) entry which is preliminary data.</text>
</comment>
<evidence type="ECO:0000313" key="4">
    <source>
        <dbReference type="EMBL" id="SMD58701.1"/>
    </source>
</evidence>
<dbReference type="Pfam" id="PF01076">
    <property type="entry name" value="Mob_Pre"/>
    <property type="match status" value="1"/>
</dbReference>
<dbReference type="GO" id="GO:0006310">
    <property type="term" value="P:DNA recombination"/>
    <property type="evidence" value="ECO:0007669"/>
    <property type="project" value="InterPro"/>
</dbReference>
<dbReference type="Gene3D" id="3.30.930.30">
    <property type="match status" value="1"/>
</dbReference>